<feature type="domain" description="N-acetyltransferase" evidence="3">
    <location>
        <begin position="1"/>
        <end position="163"/>
    </location>
</feature>
<dbReference type="PANTHER" id="PTHR43877">
    <property type="entry name" value="AMINOALKYLPHOSPHONATE N-ACETYLTRANSFERASE-RELATED-RELATED"/>
    <property type="match status" value="1"/>
</dbReference>
<evidence type="ECO:0000313" key="4">
    <source>
        <dbReference type="EMBL" id="MFC4628980.1"/>
    </source>
</evidence>
<dbReference type="InterPro" id="IPR000182">
    <property type="entry name" value="GNAT_dom"/>
</dbReference>
<comment type="caution">
    <text evidence="4">The sequence shown here is derived from an EMBL/GenBank/DDBJ whole genome shotgun (WGS) entry which is preliminary data.</text>
</comment>
<accession>A0ABV9HHD1</accession>
<reference evidence="5" key="1">
    <citation type="journal article" date="2019" name="Int. J. Syst. Evol. Microbiol.">
        <title>The Global Catalogue of Microorganisms (GCM) 10K type strain sequencing project: providing services to taxonomists for standard genome sequencing and annotation.</title>
        <authorList>
            <consortium name="The Broad Institute Genomics Platform"/>
            <consortium name="The Broad Institute Genome Sequencing Center for Infectious Disease"/>
            <person name="Wu L."/>
            <person name="Ma J."/>
        </authorList>
    </citation>
    <scope>NUCLEOTIDE SEQUENCE [LARGE SCALE GENOMIC DNA]</scope>
    <source>
        <strain evidence="5">CCUG 42722</strain>
    </source>
</reference>
<organism evidence="4 5">
    <name type="scientific">Promicromonospora alba</name>
    <dbReference type="NCBI Taxonomy" id="1616110"/>
    <lineage>
        <taxon>Bacteria</taxon>
        <taxon>Bacillati</taxon>
        <taxon>Actinomycetota</taxon>
        <taxon>Actinomycetes</taxon>
        <taxon>Micrococcales</taxon>
        <taxon>Promicromonosporaceae</taxon>
        <taxon>Promicromonospora</taxon>
    </lineage>
</organism>
<evidence type="ECO:0000256" key="2">
    <source>
        <dbReference type="ARBA" id="ARBA00023315"/>
    </source>
</evidence>
<keyword evidence="1 4" id="KW-0808">Transferase</keyword>
<evidence type="ECO:0000256" key="1">
    <source>
        <dbReference type="ARBA" id="ARBA00022679"/>
    </source>
</evidence>
<gene>
    <name evidence="4" type="ORF">ACFO6V_12110</name>
</gene>
<dbReference type="Pfam" id="PF00583">
    <property type="entry name" value="Acetyltransf_1"/>
    <property type="match status" value="1"/>
</dbReference>
<keyword evidence="5" id="KW-1185">Reference proteome</keyword>
<evidence type="ECO:0000313" key="5">
    <source>
        <dbReference type="Proteomes" id="UP001596011"/>
    </source>
</evidence>
<name>A0ABV9HHD1_9MICO</name>
<protein>
    <submittedName>
        <fullName evidence="4">GNAT family N-acetyltransferase</fullName>
        <ecNumber evidence="4">2.3.-.-</ecNumber>
    </submittedName>
</protein>
<dbReference type="InterPro" id="IPR016181">
    <property type="entry name" value="Acyl_CoA_acyltransferase"/>
</dbReference>
<dbReference type="Gene3D" id="3.40.630.30">
    <property type="match status" value="1"/>
</dbReference>
<dbReference type="PROSITE" id="PS51186">
    <property type="entry name" value="GNAT"/>
    <property type="match status" value="1"/>
</dbReference>
<dbReference type="InterPro" id="IPR050832">
    <property type="entry name" value="Bact_Acetyltransf"/>
</dbReference>
<dbReference type="GO" id="GO:0016746">
    <property type="term" value="F:acyltransferase activity"/>
    <property type="evidence" value="ECO:0007669"/>
    <property type="project" value="UniProtKB-KW"/>
</dbReference>
<dbReference type="RefSeq" id="WP_377135623.1">
    <property type="nucleotide sequence ID" value="NZ_JBHSFI010000004.1"/>
</dbReference>
<keyword evidence="2 4" id="KW-0012">Acyltransferase</keyword>
<proteinExistence type="predicted"/>
<dbReference type="SUPFAM" id="SSF55729">
    <property type="entry name" value="Acyl-CoA N-acyltransferases (Nat)"/>
    <property type="match status" value="1"/>
</dbReference>
<dbReference type="EC" id="2.3.-.-" evidence="4"/>
<dbReference type="Proteomes" id="UP001596011">
    <property type="component" value="Unassembled WGS sequence"/>
</dbReference>
<dbReference type="EMBL" id="JBHSFI010000004">
    <property type="protein sequence ID" value="MFC4628980.1"/>
    <property type="molecule type" value="Genomic_DNA"/>
</dbReference>
<evidence type="ECO:0000259" key="3">
    <source>
        <dbReference type="PROSITE" id="PS51186"/>
    </source>
</evidence>
<sequence length="163" mass="16745">MRLAAGRPDDVDACVELWRTATAARDGIEPADVPETVLARARNKLESAAPSWVMARDSGGAPVGFGLTLAPRTSGYADDPPDAAYVALLAVAPHAQGRGIGGALLDAMTTELSAAGLKSGVLHVLETNAAARSLYDSRGWTVSGSPFPHALSGSSVLTYTTTL</sequence>